<dbReference type="EMBL" id="JAFBFI010000001">
    <property type="protein sequence ID" value="MBM7690897.1"/>
    <property type="molecule type" value="Genomic_DNA"/>
</dbReference>
<dbReference type="SMART" id="SM00530">
    <property type="entry name" value="HTH_XRE"/>
    <property type="match status" value="1"/>
</dbReference>
<feature type="domain" description="HTH cro/C1-type" evidence="2">
    <location>
        <begin position="6"/>
        <end position="61"/>
    </location>
</feature>
<dbReference type="CDD" id="cd00093">
    <property type="entry name" value="HTH_XRE"/>
    <property type="match status" value="1"/>
</dbReference>
<dbReference type="InterPro" id="IPR050807">
    <property type="entry name" value="TransReg_Diox_bact_type"/>
</dbReference>
<dbReference type="RefSeq" id="WP_204537637.1">
    <property type="nucleotide sequence ID" value="NZ_JAFBFI010000001.1"/>
</dbReference>
<protein>
    <submittedName>
        <fullName evidence="4">Transcriptional regulator with XRE-family HTH domain</fullName>
    </submittedName>
</protein>
<comment type="caution">
    <text evidence="4">The sequence shown here is derived from an EMBL/GenBank/DDBJ whole genome shotgun (WGS) entry which is preliminary data.</text>
</comment>
<reference evidence="4 5" key="1">
    <citation type="submission" date="2021-01" db="EMBL/GenBank/DDBJ databases">
        <title>Genomic Encyclopedia of Type Strains, Phase IV (KMG-IV): sequencing the most valuable type-strain genomes for metagenomic binning, comparative biology and taxonomic classification.</title>
        <authorList>
            <person name="Goeker M."/>
        </authorList>
    </citation>
    <scope>NUCLEOTIDE SEQUENCE [LARGE SCALE GENOMIC DNA]</scope>
    <source>
        <strain evidence="4 5">DSM 105482</strain>
    </source>
</reference>
<dbReference type="Proteomes" id="UP000823486">
    <property type="component" value="Unassembled WGS sequence"/>
</dbReference>
<evidence type="ECO:0000313" key="5">
    <source>
        <dbReference type="Proteomes" id="UP000823486"/>
    </source>
</evidence>
<dbReference type="InterPro" id="IPR010981">
    <property type="entry name" value="SinR/SinI_dimer_dom"/>
</dbReference>
<dbReference type="InterPro" id="IPR036281">
    <property type="entry name" value="SinR/SinI_dimer_dom_sf"/>
</dbReference>
<dbReference type="PROSITE" id="PS50943">
    <property type="entry name" value="HTH_CROC1"/>
    <property type="match status" value="1"/>
</dbReference>
<dbReference type="Pfam" id="PF08671">
    <property type="entry name" value="SinI"/>
    <property type="match status" value="1"/>
</dbReference>
<dbReference type="PANTHER" id="PTHR46797:SF1">
    <property type="entry name" value="METHYLPHOSPHONATE SYNTHASE"/>
    <property type="match status" value="1"/>
</dbReference>
<feature type="domain" description="Sin" evidence="3">
    <location>
        <begin position="62"/>
        <end position="100"/>
    </location>
</feature>
<dbReference type="SUPFAM" id="SSF47413">
    <property type="entry name" value="lambda repressor-like DNA-binding domains"/>
    <property type="match status" value="1"/>
</dbReference>
<dbReference type="SUPFAM" id="SSF47406">
    <property type="entry name" value="SinR repressor dimerisation domain-like"/>
    <property type="match status" value="1"/>
</dbReference>
<evidence type="ECO:0000259" key="3">
    <source>
        <dbReference type="PROSITE" id="PS51500"/>
    </source>
</evidence>
<dbReference type="Pfam" id="PF01381">
    <property type="entry name" value="HTH_3"/>
    <property type="match status" value="1"/>
</dbReference>
<dbReference type="Gene3D" id="1.10.260.40">
    <property type="entry name" value="lambda repressor-like DNA-binding domains"/>
    <property type="match status" value="1"/>
</dbReference>
<evidence type="ECO:0000256" key="1">
    <source>
        <dbReference type="ARBA" id="ARBA00023125"/>
    </source>
</evidence>
<keyword evidence="1" id="KW-0238">DNA-binding</keyword>
<sequence length="112" mass="13004">MDGNAFRRLRIKKGYSITQLAERTGISKSYLSYIERGLQQNPSINILTKIAQVLDCSVDDLMGETISDMTLDKEWVNLIMEAKQQGISKDEFRLWLEFNIFKKVQINNETKK</sequence>
<organism evidence="4 5">
    <name type="scientific">Peribacillus deserti</name>
    <dbReference type="NCBI Taxonomy" id="673318"/>
    <lineage>
        <taxon>Bacteria</taxon>
        <taxon>Bacillati</taxon>
        <taxon>Bacillota</taxon>
        <taxon>Bacilli</taxon>
        <taxon>Bacillales</taxon>
        <taxon>Bacillaceae</taxon>
        <taxon>Peribacillus</taxon>
    </lineage>
</organism>
<evidence type="ECO:0000313" key="4">
    <source>
        <dbReference type="EMBL" id="MBM7690897.1"/>
    </source>
</evidence>
<evidence type="ECO:0000259" key="2">
    <source>
        <dbReference type="PROSITE" id="PS50943"/>
    </source>
</evidence>
<gene>
    <name evidence="4" type="ORF">JOC77_000300</name>
</gene>
<accession>A0ABS2QCS2</accession>
<dbReference type="PROSITE" id="PS51500">
    <property type="entry name" value="SIN"/>
    <property type="match status" value="1"/>
</dbReference>
<keyword evidence="5" id="KW-1185">Reference proteome</keyword>
<dbReference type="InterPro" id="IPR010982">
    <property type="entry name" value="Lambda_DNA-bd_dom_sf"/>
</dbReference>
<dbReference type="InterPro" id="IPR001387">
    <property type="entry name" value="Cro/C1-type_HTH"/>
</dbReference>
<dbReference type="PANTHER" id="PTHR46797">
    <property type="entry name" value="HTH-TYPE TRANSCRIPTIONAL REGULATOR"/>
    <property type="match status" value="1"/>
</dbReference>
<proteinExistence type="predicted"/>
<name>A0ABS2QCS2_9BACI</name>